<dbReference type="SUPFAM" id="SSF56112">
    <property type="entry name" value="Protein kinase-like (PK-like)"/>
    <property type="match status" value="1"/>
</dbReference>
<dbReference type="Gene3D" id="1.10.510.10">
    <property type="entry name" value="Transferase(Phosphotransferase) domain 1"/>
    <property type="match status" value="1"/>
</dbReference>
<dbReference type="AlphaFoldDB" id="A0AAD9JXY4"/>
<dbReference type="EMBL" id="JAODUO010001616">
    <property type="protein sequence ID" value="KAK2160926.1"/>
    <property type="molecule type" value="Genomic_DNA"/>
</dbReference>
<accession>A0AAD9JXY4</accession>
<dbReference type="GO" id="GO:0004672">
    <property type="term" value="F:protein kinase activity"/>
    <property type="evidence" value="ECO:0007669"/>
    <property type="project" value="InterPro"/>
</dbReference>
<organism evidence="2 3">
    <name type="scientific">Ridgeia piscesae</name>
    <name type="common">Tubeworm</name>
    <dbReference type="NCBI Taxonomy" id="27915"/>
    <lineage>
        <taxon>Eukaryota</taxon>
        <taxon>Metazoa</taxon>
        <taxon>Spiralia</taxon>
        <taxon>Lophotrochozoa</taxon>
        <taxon>Annelida</taxon>
        <taxon>Polychaeta</taxon>
        <taxon>Sedentaria</taxon>
        <taxon>Canalipalpata</taxon>
        <taxon>Sabellida</taxon>
        <taxon>Siboglinidae</taxon>
        <taxon>Ridgeia</taxon>
    </lineage>
</organism>
<reference evidence="2" key="1">
    <citation type="journal article" date="2023" name="Mol. Biol. Evol.">
        <title>Third-Generation Sequencing Reveals the Adaptive Role of the Epigenome in Three Deep-Sea Polychaetes.</title>
        <authorList>
            <person name="Perez M."/>
            <person name="Aroh O."/>
            <person name="Sun Y."/>
            <person name="Lan Y."/>
            <person name="Juniper S.K."/>
            <person name="Young C.R."/>
            <person name="Angers B."/>
            <person name="Qian P.Y."/>
        </authorList>
    </citation>
    <scope>NUCLEOTIDE SEQUENCE</scope>
    <source>
        <strain evidence="2">R07B-5</strain>
    </source>
</reference>
<keyword evidence="3" id="KW-1185">Reference proteome</keyword>
<evidence type="ECO:0000313" key="3">
    <source>
        <dbReference type="Proteomes" id="UP001209878"/>
    </source>
</evidence>
<evidence type="ECO:0000313" key="2">
    <source>
        <dbReference type="EMBL" id="KAK2160926.1"/>
    </source>
</evidence>
<dbReference type="Proteomes" id="UP001209878">
    <property type="component" value="Unassembled WGS sequence"/>
</dbReference>
<sequence length="156" mass="18024">MSRSRFRILLLPLENLGYFVVIGQLARATLVHPDVNDDDISHVMEQPFRSLPVNSRRWLSKETNETRFMTQKTDVHSFGVLIWEAENALCQPSDTPTSHLVPYCHIAEAQRCRHMLPQPPSCADWLDELIKALMANPAFRRPSFSEARYCLQRECV</sequence>
<dbReference type="Pfam" id="PF07714">
    <property type="entry name" value="PK_Tyr_Ser-Thr"/>
    <property type="match status" value="1"/>
</dbReference>
<protein>
    <recommendedName>
        <fullName evidence="1">Serine-threonine/tyrosine-protein kinase catalytic domain-containing protein</fullName>
    </recommendedName>
</protein>
<name>A0AAD9JXY4_RIDPI</name>
<feature type="domain" description="Serine-threonine/tyrosine-protein kinase catalytic" evidence="1">
    <location>
        <begin position="56"/>
        <end position="147"/>
    </location>
</feature>
<dbReference type="InterPro" id="IPR011009">
    <property type="entry name" value="Kinase-like_dom_sf"/>
</dbReference>
<comment type="caution">
    <text evidence="2">The sequence shown here is derived from an EMBL/GenBank/DDBJ whole genome shotgun (WGS) entry which is preliminary data.</text>
</comment>
<dbReference type="InterPro" id="IPR001245">
    <property type="entry name" value="Ser-Thr/Tyr_kinase_cat_dom"/>
</dbReference>
<proteinExistence type="predicted"/>
<gene>
    <name evidence="2" type="ORF">NP493_1617g00000</name>
</gene>
<evidence type="ECO:0000259" key="1">
    <source>
        <dbReference type="Pfam" id="PF07714"/>
    </source>
</evidence>